<dbReference type="InterPro" id="IPR042099">
    <property type="entry name" value="ANL_N_sf"/>
</dbReference>
<dbReference type="InterPro" id="IPR000873">
    <property type="entry name" value="AMP-dep_synth/lig_dom"/>
</dbReference>
<gene>
    <name evidence="2" type="primary">fadD_9</name>
    <name evidence="2" type="ORF">NCTC1934_04711</name>
</gene>
<keyword evidence="2" id="KW-0436">Ligase</keyword>
<dbReference type="SUPFAM" id="SSF56801">
    <property type="entry name" value="Acetyl-CoA synthetase-like"/>
    <property type="match status" value="1"/>
</dbReference>
<dbReference type="GO" id="GO:0004467">
    <property type="term" value="F:long-chain fatty acid-CoA ligase activity"/>
    <property type="evidence" value="ECO:0007669"/>
    <property type="project" value="UniProtKB-EC"/>
</dbReference>
<accession>A0A378YW22</accession>
<dbReference type="PROSITE" id="PS00455">
    <property type="entry name" value="AMP_BINDING"/>
    <property type="match status" value="1"/>
</dbReference>
<evidence type="ECO:0000313" key="3">
    <source>
        <dbReference type="Proteomes" id="UP000255467"/>
    </source>
</evidence>
<dbReference type="AlphaFoldDB" id="A0A378YW22"/>
<dbReference type="InterPro" id="IPR020845">
    <property type="entry name" value="AMP-binding_CS"/>
</dbReference>
<name>A0A378YW22_9NOCA</name>
<dbReference type="EMBL" id="UGRY01000002">
    <property type="protein sequence ID" value="SUA81304.1"/>
    <property type="molecule type" value="Genomic_DNA"/>
</dbReference>
<evidence type="ECO:0000259" key="1">
    <source>
        <dbReference type="Pfam" id="PF00501"/>
    </source>
</evidence>
<evidence type="ECO:0000313" key="2">
    <source>
        <dbReference type="EMBL" id="SUA81304.1"/>
    </source>
</evidence>
<dbReference type="Proteomes" id="UP000255467">
    <property type="component" value="Unassembled WGS sequence"/>
</dbReference>
<keyword evidence="3" id="KW-1185">Reference proteome</keyword>
<protein>
    <submittedName>
        <fullName evidence="2">Long-chain-fatty-acid--CoA ligase</fullName>
        <ecNumber evidence="2">6.2.1.3</ecNumber>
    </submittedName>
</protein>
<sequence length="568" mass="60476">MLRSVDPLRAHSVSVLHDFAAGCARHPERPLLVVPDGRTRRTYTWGDIGRMVADLAQGLLDADVGGAVVILSGPSASHLVVSLAAQSIGLPVVPISPAHSLKAVSRQRLQAMTAMVRPEVVFAESAEYLPAVRAIGARLGLSAVPVDGMIECARFARPATDAVSDARRRVGADTVAKIMFTSGSTGHPKGVVNTHGMLSANQQQLRQIWPFVNTEPPVLVDWLPWSHTFGGNHNLNLVLGNGGTYWLDDATPDHVDRTIATVCAARPNLYFSVPLGYSRLVERLEADSSTARRFLAGLDLICCAGAGMEQGVWERLRALVRRYSGSSAVLTSSWGLTETSPACTSAHFHTDDARNIGVPLPGVDLVLRDPGAGGKSEIAVRGPNVATRYLTVDGERPAVDTDGWLRTGDAGTLVEPENPSAGMRFDGRLAEDFKLSSGTFVDTATVRARLLAAGRGLIRHVVLCGHDSAVVSAIVWLESGCAADDSVRARLRDVLAVVAVDAGSSQRIERVVVATTAPDPAAGEITDKGYVNQARVRALRPELVERVVRGDDASVVHAPRSTGRSRRS</sequence>
<feature type="domain" description="AMP-dependent synthetase/ligase" evidence="1">
    <location>
        <begin position="21"/>
        <end position="390"/>
    </location>
</feature>
<dbReference type="Gene3D" id="3.40.50.12780">
    <property type="entry name" value="N-terminal domain of ligase-like"/>
    <property type="match status" value="1"/>
</dbReference>
<dbReference type="PANTHER" id="PTHR24096:SF420">
    <property type="entry name" value="LONG-CHAIN-FATTY-ACID--COA LIGASE-RELATED"/>
    <property type="match status" value="1"/>
</dbReference>
<dbReference type="PANTHER" id="PTHR24096">
    <property type="entry name" value="LONG-CHAIN-FATTY-ACID--COA LIGASE"/>
    <property type="match status" value="1"/>
</dbReference>
<organism evidence="2 3">
    <name type="scientific">Nocardia otitidiscaviarum</name>
    <dbReference type="NCBI Taxonomy" id="1823"/>
    <lineage>
        <taxon>Bacteria</taxon>
        <taxon>Bacillati</taxon>
        <taxon>Actinomycetota</taxon>
        <taxon>Actinomycetes</taxon>
        <taxon>Mycobacteriales</taxon>
        <taxon>Nocardiaceae</taxon>
        <taxon>Nocardia</taxon>
    </lineage>
</organism>
<proteinExistence type="predicted"/>
<reference evidence="2 3" key="1">
    <citation type="submission" date="2018-06" db="EMBL/GenBank/DDBJ databases">
        <authorList>
            <consortium name="Pathogen Informatics"/>
            <person name="Doyle S."/>
        </authorList>
    </citation>
    <scope>NUCLEOTIDE SEQUENCE [LARGE SCALE GENOMIC DNA]</scope>
    <source>
        <strain evidence="2 3">NCTC1934</strain>
    </source>
</reference>
<dbReference type="EC" id="6.2.1.3" evidence="2"/>
<dbReference type="Pfam" id="PF00501">
    <property type="entry name" value="AMP-binding"/>
    <property type="match status" value="1"/>
</dbReference>